<dbReference type="InterPro" id="IPR041413">
    <property type="entry name" value="MLTR_LBD"/>
</dbReference>
<reference evidence="3 4" key="1">
    <citation type="submission" date="2019-06" db="EMBL/GenBank/DDBJ databases">
        <title>Whole genome shotgun sequence of Corynebacterium variabile NBRC 15286.</title>
        <authorList>
            <person name="Hosoyama A."/>
            <person name="Uohara A."/>
            <person name="Ohji S."/>
            <person name="Ichikawa N."/>
        </authorList>
    </citation>
    <scope>NUCLEOTIDE SEQUENCE [LARGE SCALE GENOMIC DNA]</scope>
    <source>
        <strain evidence="3 4">NBRC 15286</strain>
    </source>
</reference>
<dbReference type="PANTHER" id="PTHR35010:SF2">
    <property type="entry name" value="BLL4672 PROTEIN"/>
    <property type="match status" value="1"/>
</dbReference>
<keyword evidence="3" id="KW-0238">DNA-binding</keyword>
<dbReference type="AlphaFoldDB" id="A0A4Y4C7U9"/>
<gene>
    <name evidence="3" type="ORF">CVA01_28280</name>
</gene>
<dbReference type="Gene3D" id="3.30.450.180">
    <property type="match status" value="1"/>
</dbReference>
<protein>
    <submittedName>
        <fullName evidence="3">DNA-binding protein</fullName>
    </submittedName>
</protein>
<evidence type="ECO:0000256" key="1">
    <source>
        <dbReference type="SAM" id="MobiDB-lite"/>
    </source>
</evidence>
<dbReference type="Pfam" id="PF17765">
    <property type="entry name" value="MLTR_LBD"/>
    <property type="match status" value="1"/>
</dbReference>
<evidence type="ECO:0000313" key="3">
    <source>
        <dbReference type="EMBL" id="GEC87514.1"/>
    </source>
</evidence>
<organism evidence="3 4">
    <name type="scientific">Corynebacterium variabile</name>
    <dbReference type="NCBI Taxonomy" id="1727"/>
    <lineage>
        <taxon>Bacteria</taxon>
        <taxon>Bacillati</taxon>
        <taxon>Actinomycetota</taxon>
        <taxon>Actinomycetes</taxon>
        <taxon>Mycobacteriales</taxon>
        <taxon>Corynebacteriaceae</taxon>
        <taxon>Corynebacterium</taxon>
    </lineage>
</organism>
<evidence type="ECO:0000313" key="4">
    <source>
        <dbReference type="Proteomes" id="UP000319986"/>
    </source>
</evidence>
<sequence length="259" mass="28760">MLASVGVTWYTWLEQGRTINVSAQVLSAVGRALKLDAAETAYLRSLAGLPPTASDGPTCDPALLMAIQPVLDKLDPYPACVQTPFFDVVAYNRAYRLLFADLDLLPESERNCAVQFFKDPQWRALYRDPDIVASRMVARLRSEAGAATEQEAPEVIGRLQDESDEFARLWARHDVLLERYEVKQLNSPAVGDLNLNFVSTVIPDTNHRMTVMTPADGETTERLGKLVEREADGHESSPIRHGHGDADLVPHHTNRKGEL</sequence>
<dbReference type="GO" id="GO:0003677">
    <property type="term" value="F:DNA binding"/>
    <property type="evidence" value="ECO:0007669"/>
    <property type="project" value="UniProtKB-KW"/>
</dbReference>
<name>A0A4Y4C7U9_9CORY</name>
<evidence type="ECO:0000259" key="2">
    <source>
        <dbReference type="Pfam" id="PF17765"/>
    </source>
</evidence>
<proteinExistence type="predicted"/>
<feature type="region of interest" description="Disordered" evidence="1">
    <location>
        <begin position="230"/>
        <end position="259"/>
    </location>
</feature>
<accession>A0A4Y4C7U9</accession>
<dbReference type="Proteomes" id="UP000319986">
    <property type="component" value="Unassembled WGS sequence"/>
</dbReference>
<dbReference type="PANTHER" id="PTHR35010">
    <property type="entry name" value="BLL4672 PROTEIN-RELATED"/>
    <property type="match status" value="1"/>
</dbReference>
<feature type="domain" description="MmyB-like transcription regulator ligand binding" evidence="2">
    <location>
        <begin position="66"/>
        <end position="224"/>
    </location>
</feature>
<dbReference type="EMBL" id="BJNT01000028">
    <property type="protein sequence ID" value="GEC87514.1"/>
    <property type="molecule type" value="Genomic_DNA"/>
</dbReference>
<comment type="caution">
    <text evidence="3">The sequence shown here is derived from an EMBL/GenBank/DDBJ whole genome shotgun (WGS) entry which is preliminary data.</text>
</comment>